<dbReference type="OrthoDB" id="15391at10239"/>
<dbReference type="KEGG" id="vg:10722928"/>
<sequence length="101" mass="11686">MRFDAVMLLTKSQVYAIVREVINYKKSNGDTANVTSHVEDPQFEDIVQFINRHAEQIVLKHSDRLDATLAPHINRINHLFRLPSSLIEEYNYCCERNLGNG</sequence>
<keyword evidence="3" id="KW-0805">Transcription regulation</keyword>
<evidence type="ECO:0000256" key="2">
    <source>
        <dbReference type="ARBA" id="ARBA00017118"/>
    </source>
</evidence>
<organism evidence="5 6">
    <name type="scientific">Clostera anachoreta granulovirus</name>
    <dbReference type="NCBI Taxonomy" id="283675"/>
    <lineage>
        <taxon>Viruses</taxon>
        <taxon>Viruses incertae sedis</taxon>
        <taxon>Naldaviricetes</taxon>
        <taxon>Lefavirales</taxon>
        <taxon>Baculoviridae</taxon>
        <taxon>Betabaculovirus</taxon>
        <taxon>Betabaculovirus clanachoretae</taxon>
    </lineage>
</organism>
<evidence type="ECO:0000313" key="6">
    <source>
        <dbReference type="Proteomes" id="UP000203549"/>
    </source>
</evidence>
<dbReference type="Pfam" id="PF06385">
    <property type="entry name" value="Baculo_LEF-11"/>
    <property type="match status" value="1"/>
</dbReference>
<name>F4ZKS4_9BBAC</name>
<keyword evidence="4" id="KW-0804">Transcription</keyword>
<accession>F4ZKS4</accession>
<evidence type="ECO:0000256" key="4">
    <source>
        <dbReference type="ARBA" id="ARBA00023163"/>
    </source>
</evidence>
<evidence type="ECO:0000256" key="1">
    <source>
        <dbReference type="ARBA" id="ARBA00008271"/>
    </source>
</evidence>
<dbReference type="Proteomes" id="UP000203549">
    <property type="component" value="Segment"/>
</dbReference>
<comment type="similarity">
    <text evidence="1">Belongs to the baculoviridae LEF-11 family.</text>
</comment>
<proteinExistence type="inferred from homology"/>
<protein>
    <recommendedName>
        <fullName evidence="2">Late expression factor 11</fullName>
    </recommendedName>
</protein>
<dbReference type="GeneID" id="10722928"/>
<dbReference type="RefSeq" id="YP_004376255.1">
    <property type="nucleotide sequence ID" value="NC_015398.1"/>
</dbReference>
<reference evidence="5 6" key="1">
    <citation type="journal article" date="2011" name="Arch. Virol.">
        <title>Genomic sequencing and analysis of Clostera anachoreta granulovirus.</title>
        <authorList>
            <person name="Liang Z."/>
            <person name="Zhang X."/>
            <person name="Yin X."/>
            <person name="Cao S."/>
            <person name="Xu F."/>
        </authorList>
    </citation>
    <scope>NUCLEOTIDE SEQUENCE [LARGE SCALE GENOMIC DNA]</scope>
    <source>
        <strain evidence="5">ClanGV-HBHN</strain>
    </source>
</reference>
<dbReference type="InterPro" id="IPR009429">
    <property type="entry name" value="Baculo_LEF-11"/>
</dbReference>
<evidence type="ECO:0000256" key="3">
    <source>
        <dbReference type="ARBA" id="ARBA00023015"/>
    </source>
</evidence>
<dbReference type="GO" id="GO:0019058">
    <property type="term" value="P:viral life cycle"/>
    <property type="evidence" value="ECO:0007669"/>
    <property type="project" value="InterPro"/>
</dbReference>
<evidence type="ECO:0000313" key="5">
    <source>
        <dbReference type="EMBL" id="AEB00335.1"/>
    </source>
</evidence>
<keyword evidence="6" id="KW-1185">Reference proteome</keyword>
<dbReference type="GO" id="GO:0006355">
    <property type="term" value="P:regulation of DNA-templated transcription"/>
    <property type="evidence" value="ECO:0007669"/>
    <property type="project" value="InterPro"/>
</dbReference>
<dbReference type="EMBL" id="HQ116624">
    <property type="protein sequence ID" value="AEB00335.1"/>
    <property type="molecule type" value="Genomic_DNA"/>
</dbReference>